<comment type="caution">
    <text evidence="2">The sequence shown here is derived from an EMBL/GenBank/DDBJ whole genome shotgun (WGS) entry which is preliminary data.</text>
</comment>
<dbReference type="InterPro" id="IPR008893">
    <property type="entry name" value="WGR_domain"/>
</dbReference>
<dbReference type="Gene3D" id="2.20.140.10">
    <property type="entry name" value="WGR domain"/>
    <property type="match status" value="1"/>
</dbReference>
<accession>A0ABW2GUG0</accession>
<sequence>MTDWRRFERGEGDEREYWQIRQEGIRCFIGWGRVGGRNTGSTIVARDEQHAQAHTAKKIRERLRKGFVEVPGPPAPVGDPAALVVDTIADAQTKPAFGIARPQYLPVAGFTDVVCHASVWPASPGRGFYHYLVLGDEGRRAVGFNVRESAHCADLIAAFLETIVARRDLAFDGRSHHKIVLDRPAGPFSHALVCSPALGGAASVYPAIRARVATAFPIHDCEIGDADSEGFVDARIHGHASLPYADWDREPRPVLDLRCDIQGPRPLRDQTFKVYPGYRLDGFLRDLADGAPGSWLELRNFRGEVRHLTAANLPAAGDLDRFLVRGN</sequence>
<dbReference type="CDD" id="cd07996">
    <property type="entry name" value="WGR_MMR_like"/>
    <property type="match status" value="1"/>
</dbReference>
<dbReference type="Pfam" id="PF05406">
    <property type="entry name" value="WGR"/>
    <property type="match status" value="1"/>
</dbReference>
<dbReference type="Proteomes" id="UP001596392">
    <property type="component" value="Unassembled WGS sequence"/>
</dbReference>
<keyword evidence="3" id="KW-1185">Reference proteome</keyword>
<dbReference type="EMBL" id="JBHTAC010000004">
    <property type="protein sequence ID" value="MFC7241894.1"/>
    <property type="molecule type" value="Genomic_DNA"/>
</dbReference>
<feature type="domain" description="WGR" evidence="1">
    <location>
        <begin position="12"/>
        <end position="70"/>
    </location>
</feature>
<dbReference type="InterPro" id="IPR049809">
    <property type="entry name" value="YehF/YfeS-like_WGR"/>
</dbReference>
<evidence type="ECO:0000259" key="1">
    <source>
        <dbReference type="Pfam" id="PF05406"/>
    </source>
</evidence>
<proteinExistence type="predicted"/>
<dbReference type="RefSeq" id="WP_376805335.1">
    <property type="nucleotide sequence ID" value="NZ_JBHTAC010000004.1"/>
</dbReference>
<organism evidence="2 3">
    <name type="scientific">Catellatospora aurea</name>
    <dbReference type="NCBI Taxonomy" id="1337874"/>
    <lineage>
        <taxon>Bacteria</taxon>
        <taxon>Bacillati</taxon>
        <taxon>Actinomycetota</taxon>
        <taxon>Actinomycetes</taxon>
        <taxon>Micromonosporales</taxon>
        <taxon>Micromonosporaceae</taxon>
        <taxon>Catellatospora</taxon>
    </lineage>
</organism>
<name>A0ABW2GUG0_9ACTN</name>
<gene>
    <name evidence="2" type="ORF">ACFQO7_05315</name>
</gene>
<protein>
    <submittedName>
        <fullName evidence="2">WGR domain-containing protein</fullName>
    </submittedName>
</protein>
<evidence type="ECO:0000313" key="3">
    <source>
        <dbReference type="Proteomes" id="UP001596392"/>
    </source>
</evidence>
<evidence type="ECO:0000313" key="2">
    <source>
        <dbReference type="EMBL" id="MFC7241894.1"/>
    </source>
</evidence>
<reference evidence="3" key="1">
    <citation type="journal article" date="2019" name="Int. J. Syst. Evol. Microbiol.">
        <title>The Global Catalogue of Microorganisms (GCM) 10K type strain sequencing project: providing services to taxonomists for standard genome sequencing and annotation.</title>
        <authorList>
            <consortium name="The Broad Institute Genomics Platform"/>
            <consortium name="The Broad Institute Genome Sequencing Center for Infectious Disease"/>
            <person name="Wu L."/>
            <person name="Ma J."/>
        </authorList>
    </citation>
    <scope>NUCLEOTIDE SEQUENCE [LARGE SCALE GENOMIC DNA]</scope>
    <source>
        <strain evidence="3">CGMCC 1.9106</strain>
    </source>
</reference>